<dbReference type="EMBL" id="CM001217">
    <property type="protein sequence ID" value="AES59993.1"/>
    <property type="molecule type" value="Genomic_DNA"/>
</dbReference>
<name>G7IBF9_MEDTR</name>
<dbReference type="Proteomes" id="UP000002051">
    <property type="component" value="Unassembled WGS sequence"/>
</dbReference>
<evidence type="ECO:0000313" key="5">
    <source>
        <dbReference type="EnsemblPlants" id="AES59993"/>
    </source>
</evidence>
<dbReference type="Pfam" id="PF24758">
    <property type="entry name" value="LRR_At5g56370"/>
    <property type="match status" value="1"/>
</dbReference>
<dbReference type="PaxDb" id="3880-AES59993"/>
<feature type="domain" description="F-box/LRR-repeat protein 15/At3g58940/PEG3-like LRR" evidence="3">
    <location>
        <begin position="114"/>
        <end position="259"/>
    </location>
</feature>
<protein>
    <submittedName>
        <fullName evidence="4">F-box/RNI/FBD-like domain protein</fullName>
    </submittedName>
</protein>
<evidence type="ECO:0000313" key="6">
    <source>
        <dbReference type="Proteomes" id="UP000002051"/>
    </source>
</evidence>
<dbReference type="InterPro" id="IPR050232">
    <property type="entry name" value="FBL13/AtMIF1-like"/>
</dbReference>
<evidence type="ECO:0000259" key="1">
    <source>
        <dbReference type="Pfam" id="PF00646"/>
    </source>
</evidence>
<evidence type="ECO:0000259" key="2">
    <source>
        <dbReference type="Pfam" id="PF08387"/>
    </source>
</evidence>
<reference evidence="5" key="3">
    <citation type="submission" date="2015-04" db="UniProtKB">
        <authorList>
            <consortium name="EnsemblPlants"/>
        </authorList>
    </citation>
    <scope>IDENTIFICATION</scope>
    <source>
        <strain evidence="5">cv. Jemalong A17</strain>
    </source>
</reference>
<feature type="domain" description="FBD" evidence="2">
    <location>
        <begin position="383"/>
        <end position="427"/>
    </location>
</feature>
<dbReference type="InterPro" id="IPR055411">
    <property type="entry name" value="LRR_FXL15/At3g58940/PEG3-like"/>
</dbReference>
<dbReference type="InterPro" id="IPR032675">
    <property type="entry name" value="LRR_dom_sf"/>
</dbReference>
<organism evidence="4 6">
    <name type="scientific">Medicago truncatula</name>
    <name type="common">Barrel medic</name>
    <name type="synonym">Medicago tribuloides</name>
    <dbReference type="NCBI Taxonomy" id="3880"/>
    <lineage>
        <taxon>Eukaryota</taxon>
        <taxon>Viridiplantae</taxon>
        <taxon>Streptophyta</taxon>
        <taxon>Embryophyta</taxon>
        <taxon>Tracheophyta</taxon>
        <taxon>Spermatophyta</taxon>
        <taxon>Magnoliopsida</taxon>
        <taxon>eudicotyledons</taxon>
        <taxon>Gunneridae</taxon>
        <taxon>Pentapetalae</taxon>
        <taxon>rosids</taxon>
        <taxon>fabids</taxon>
        <taxon>Fabales</taxon>
        <taxon>Fabaceae</taxon>
        <taxon>Papilionoideae</taxon>
        <taxon>50 kb inversion clade</taxon>
        <taxon>NPAAA clade</taxon>
        <taxon>Hologalegina</taxon>
        <taxon>IRL clade</taxon>
        <taxon>Trifolieae</taxon>
        <taxon>Medicago</taxon>
    </lineage>
</organism>
<dbReference type="EnsemblPlants" id="AES59993">
    <property type="protein sequence ID" value="AES59993"/>
    <property type="gene ID" value="MTR_1g038710"/>
</dbReference>
<dbReference type="Gene3D" id="3.80.10.10">
    <property type="entry name" value="Ribonuclease Inhibitor"/>
    <property type="match status" value="1"/>
</dbReference>
<dbReference type="SUPFAM" id="SSF52058">
    <property type="entry name" value="L domain-like"/>
    <property type="match status" value="1"/>
</dbReference>
<reference evidence="4 6" key="1">
    <citation type="journal article" date="2011" name="Nature">
        <title>The Medicago genome provides insight into the evolution of rhizobial symbioses.</title>
        <authorList>
            <person name="Young N.D."/>
            <person name="Debelle F."/>
            <person name="Oldroyd G.E."/>
            <person name="Geurts R."/>
            <person name="Cannon S.B."/>
            <person name="Udvardi M.K."/>
            <person name="Benedito V.A."/>
            <person name="Mayer K.F."/>
            <person name="Gouzy J."/>
            <person name="Schoof H."/>
            <person name="Van de Peer Y."/>
            <person name="Proost S."/>
            <person name="Cook D.R."/>
            <person name="Meyers B.C."/>
            <person name="Spannagl M."/>
            <person name="Cheung F."/>
            <person name="De Mita S."/>
            <person name="Krishnakumar V."/>
            <person name="Gundlach H."/>
            <person name="Zhou S."/>
            <person name="Mudge J."/>
            <person name="Bharti A.K."/>
            <person name="Murray J.D."/>
            <person name="Naoumkina M.A."/>
            <person name="Rosen B."/>
            <person name="Silverstein K.A."/>
            <person name="Tang H."/>
            <person name="Rombauts S."/>
            <person name="Zhao P.X."/>
            <person name="Zhou P."/>
            <person name="Barbe V."/>
            <person name="Bardou P."/>
            <person name="Bechner M."/>
            <person name="Bellec A."/>
            <person name="Berger A."/>
            <person name="Berges H."/>
            <person name="Bidwell S."/>
            <person name="Bisseling T."/>
            <person name="Choisne N."/>
            <person name="Couloux A."/>
            <person name="Denny R."/>
            <person name="Deshpande S."/>
            <person name="Dai X."/>
            <person name="Doyle J.J."/>
            <person name="Dudez A.M."/>
            <person name="Farmer A.D."/>
            <person name="Fouteau S."/>
            <person name="Franken C."/>
            <person name="Gibelin C."/>
            <person name="Gish J."/>
            <person name="Goldstein S."/>
            <person name="Gonzalez A.J."/>
            <person name="Green P.J."/>
            <person name="Hallab A."/>
            <person name="Hartog M."/>
            <person name="Hua A."/>
            <person name="Humphray S.J."/>
            <person name="Jeong D.H."/>
            <person name="Jing Y."/>
            <person name="Jocker A."/>
            <person name="Kenton S.M."/>
            <person name="Kim D.J."/>
            <person name="Klee K."/>
            <person name="Lai H."/>
            <person name="Lang C."/>
            <person name="Lin S."/>
            <person name="Macmil S.L."/>
            <person name="Magdelenat G."/>
            <person name="Matthews L."/>
            <person name="McCorrison J."/>
            <person name="Monaghan E.L."/>
            <person name="Mun J.H."/>
            <person name="Najar F.Z."/>
            <person name="Nicholson C."/>
            <person name="Noirot C."/>
            <person name="O'Bleness M."/>
            <person name="Paule C.R."/>
            <person name="Poulain J."/>
            <person name="Prion F."/>
            <person name="Qin B."/>
            <person name="Qu C."/>
            <person name="Retzel E.F."/>
            <person name="Riddle C."/>
            <person name="Sallet E."/>
            <person name="Samain S."/>
            <person name="Samson N."/>
            <person name="Sanders I."/>
            <person name="Saurat O."/>
            <person name="Scarpelli C."/>
            <person name="Schiex T."/>
            <person name="Segurens B."/>
            <person name="Severin A.J."/>
            <person name="Sherrier D.J."/>
            <person name="Shi R."/>
            <person name="Sims S."/>
            <person name="Singer S.R."/>
            <person name="Sinharoy S."/>
            <person name="Sterck L."/>
            <person name="Viollet A."/>
            <person name="Wang B.B."/>
            <person name="Wang K."/>
            <person name="Wang M."/>
            <person name="Wang X."/>
            <person name="Warfsmann J."/>
            <person name="Weissenbach J."/>
            <person name="White D.D."/>
            <person name="White J.D."/>
            <person name="Wiley G.B."/>
            <person name="Wincker P."/>
            <person name="Xing Y."/>
            <person name="Yang L."/>
            <person name="Yao Z."/>
            <person name="Ying F."/>
            <person name="Zhai J."/>
            <person name="Zhou L."/>
            <person name="Zuber A."/>
            <person name="Denarie J."/>
            <person name="Dixon R.A."/>
            <person name="May G.D."/>
            <person name="Schwartz D.C."/>
            <person name="Rogers J."/>
            <person name="Quetier F."/>
            <person name="Town C.D."/>
            <person name="Roe B.A."/>
        </authorList>
    </citation>
    <scope>NUCLEOTIDE SEQUENCE [LARGE SCALE GENOMIC DNA]</scope>
    <source>
        <strain evidence="4">A17</strain>
        <strain evidence="5 6">cv. Jemalong A17</strain>
    </source>
</reference>
<reference evidence="4 6" key="2">
    <citation type="journal article" date="2014" name="BMC Genomics">
        <title>An improved genome release (version Mt4.0) for the model legume Medicago truncatula.</title>
        <authorList>
            <person name="Tang H."/>
            <person name="Krishnakumar V."/>
            <person name="Bidwell S."/>
            <person name="Rosen B."/>
            <person name="Chan A."/>
            <person name="Zhou S."/>
            <person name="Gentzbittel L."/>
            <person name="Childs K.L."/>
            <person name="Yandell M."/>
            <person name="Gundlach H."/>
            <person name="Mayer K.F."/>
            <person name="Schwartz D.C."/>
            <person name="Town C.D."/>
        </authorList>
    </citation>
    <scope>GENOME REANNOTATION</scope>
    <source>
        <strain evidence="5 6">cv. Jemalong A17</strain>
    </source>
</reference>
<gene>
    <name evidence="4" type="ordered locus">MTR_1g038710</name>
</gene>
<sequence>MKKGNKNPKTMACSYVEYDRLSNLSDDLIYCILSFLSTKESYRTCVLSTRWRSIYTKIPDLHFEFPEESDLVSSKEIKYVYAALLRRTENLRKLSLYSRDHDIDSWQPQDIHMWVSKALDLKVKELDLGLELHEKTLLPCRLFTYESLVVLKLRGRIQPKLDSSFDVYLPSLKILHLQSTMFNCIFDDHIEYSLTNFLSGCPNLEELFLEESFTQLINVSLNSLKRLYICLFMPISHPDLSIYPLQINAPSLEVLTIMDFSLSPRKYEFTNLSNLDRAALCICKHSDFNSSYTILKEFSNVKSLTLGHKTFHFLSMEDKLDNTHLLTFHNLLFLSIEISKNCNWNMLVSFLHNAPKLKDLSIKKNIKKKSQRKEVGNMGWVGPSVIPTCLSTGLITFEFKGIQNIQTELDFARYIIDHSSKLKKVKIFTPNSTKIVESLLKGSRKSSILVWDIKSI</sequence>
<dbReference type="STRING" id="3880.G7IBF9"/>
<evidence type="ECO:0000313" key="4">
    <source>
        <dbReference type="EMBL" id="AES59993.1"/>
    </source>
</evidence>
<accession>G7IBF9</accession>
<dbReference type="PANTHER" id="PTHR31900:SF34">
    <property type="entry name" value="EMB|CAB62440.1-RELATED"/>
    <property type="match status" value="1"/>
</dbReference>
<evidence type="ECO:0000259" key="3">
    <source>
        <dbReference type="Pfam" id="PF24758"/>
    </source>
</evidence>
<proteinExistence type="predicted"/>
<dbReference type="InterPro" id="IPR036047">
    <property type="entry name" value="F-box-like_dom_sf"/>
</dbReference>
<keyword evidence="6" id="KW-1185">Reference proteome</keyword>
<dbReference type="eggNOG" id="ENOG502RYTW">
    <property type="taxonomic scope" value="Eukaryota"/>
</dbReference>
<feature type="domain" description="F-box" evidence="1">
    <location>
        <begin position="21"/>
        <end position="54"/>
    </location>
</feature>
<dbReference type="OMA" id="CWELLAR"/>
<dbReference type="SUPFAM" id="SSF81383">
    <property type="entry name" value="F-box domain"/>
    <property type="match status" value="1"/>
</dbReference>
<dbReference type="Pfam" id="PF00646">
    <property type="entry name" value="F-box"/>
    <property type="match status" value="1"/>
</dbReference>
<dbReference type="InterPro" id="IPR006566">
    <property type="entry name" value="FBD"/>
</dbReference>
<dbReference type="AlphaFoldDB" id="G7IBF9"/>
<dbReference type="PANTHER" id="PTHR31900">
    <property type="entry name" value="F-BOX/RNI SUPERFAMILY PROTEIN-RELATED"/>
    <property type="match status" value="1"/>
</dbReference>
<dbReference type="Pfam" id="PF08387">
    <property type="entry name" value="FBD"/>
    <property type="match status" value="1"/>
</dbReference>
<dbReference type="InterPro" id="IPR001810">
    <property type="entry name" value="F-box_dom"/>
</dbReference>
<dbReference type="HOGENOM" id="CLU_010721_1_2_1"/>